<dbReference type="GO" id="GO:1990904">
    <property type="term" value="C:ribonucleoprotein complex"/>
    <property type="evidence" value="ECO:0007669"/>
    <property type="project" value="UniProtKB-KW"/>
</dbReference>
<sequence length="132" mass="14986">MNYLMLETEIAFYNVCIIMPLAKDLLHPDPEEEKRKCKLKRLVPHPKSYFMDIKCKGCFKITTVFSHAQTVVTCSGCNTVLCRPKGGKCHLTKSFAIRKRLTDAQIKAIQKMDETSATLDDLKAESVSEMIN</sequence>
<organism evidence="6 7">
    <name type="scientific">Trichinella pseudospiralis</name>
    <name type="common">Parasitic roundworm</name>
    <dbReference type="NCBI Taxonomy" id="6337"/>
    <lineage>
        <taxon>Eukaryota</taxon>
        <taxon>Metazoa</taxon>
        <taxon>Ecdysozoa</taxon>
        <taxon>Nematoda</taxon>
        <taxon>Enoplea</taxon>
        <taxon>Dorylaimia</taxon>
        <taxon>Trichinellida</taxon>
        <taxon>Trichinellidae</taxon>
        <taxon>Trichinella</taxon>
    </lineage>
</organism>
<comment type="cofactor">
    <cofactor evidence="1">
        <name>Zn(2+)</name>
        <dbReference type="ChEBI" id="CHEBI:29105"/>
    </cofactor>
</comment>
<accession>A0A0V1FHR1</accession>
<dbReference type="AlphaFoldDB" id="A0A0V1FHR1"/>
<dbReference type="PANTHER" id="PTHR11594">
    <property type="entry name" value="40S RIBOSOMAL PROTEIN S27"/>
    <property type="match status" value="1"/>
</dbReference>
<evidence type="ECO:0000313" key="7">
    <source>
        <dbReference type="Proteomes" id="UP000054995"/>
    </source>
</evidence>
<evidence type="ECO:0000256" key="2">
    <source>
        <dbReference type="ARBA" id="ARBA00010919"/>
    </source>
</evidence>
<keyword evidence="3" id="KW-0862">Zinc</keyword>
<dbReference type="OrthoDB" id="5567124at2759"/>
<dbReference type="GO" id="GO:0003735">
    <property type="term" value="F:structural constituent of ribosome"/>
    <property type="evidence" value="ECO:0007669"/>
    <property type="project" value="InterPro"/>
</dbReference>
<dbReference type="GO" id="GO:0006412">
    <property type="term" value="P:translation"/>
    <property type="evidence" value="ECO:0007669"/>
    <property type="project" value="InterPro"/>
</dbReference>
<proteinExistence type="inferred from homology"/>
<dbReference type="InterPro" id="IPR011332">
    <property type="entry name" value="Ribosomal_zn-bd"/>
</dbReference>
<comment type="similarity">
    <text evidence="2">Belongs to the eukaryotic ribosomal protein eS27 family.</text>
</comment>
<dbReference type="InterPro" id="IPR000592">
    <property type="entry name" value="Ribosomal_eS27"/>
</dbReference>
<reference evidence="6 7" key="1">
    <citation type="submission" date="2015-01" db="EMBL/GenBank/DDBJ databases">
        <title>Evolution of Trichinella species and genotypes.</title>
        <authorList>
            <person name="Korhonen P.K."/>
            <person name="Edoardo P."/>
            <person name="Giuseppe L.R."/>
            <person name="Gasser R.B."/>
        </authorList>
    </citation>
    <scope>NUCLEOTIDE SEQUENCE [LARGE SCALE GENOMIC DNA]</scope>
    <source>
        <strain evidence="6">ISS470</strain>
    </source>
</reference>
<gene>
    <name evidence="6" type="primary">RPS27</name>
    <name evidence="6" type="ORF">T4D_1457</name>
</gene>
<dbReference type="SUPFAM" id="SSF57829">
    <property type="entry name" value="Zn-binding ribosomal proteins"/>
    <property type="match status" value="1"/>
</dbReference>
<keyword evidence="7" id="KW-1185">Reference proteome</keyword>
<dbReference type="Gene3D" id="2.20.25.100">
    <property type="entry name" value="Zn-binding ribosomal proteins"/>
    <property type="match status" value="1"/>
</dbReference>
<evidence type="ECO:0000313" key="6">
    <source>
        <dbReference type="EMBL" id="KRY85559.1"/>
    </source>
</evidence>
<protein>
    <submittedName>
        <fullName evidence="6">40S ribosomal protein S27</fullName>
    </submittedName>
</protein>
<dbReference type="InterPro" id="IPR023407">
    <property type="entry name" value="Ribosomal_eS27_Zn-bd_dom_sf"/>
</dbReference>
<dbReference type="HAMAP" id="MF_00371">
    <property type="entry name" value="Ribosomal_eS27"/>
    <property type="match status" value="1"/>
</dbReference>
<evidence type="ECO:0000256" key="4">
    <source>
        <dbReference type="ARBA" id="ARBA00022980"/>
    </source>
</evidence>
<dbReference type="Pfam" id="PF01667">
    <property type="entry name" value="Ribosomal_S27e"/>
    <property type="match status" value="1"/>
</dbReference>
<evidence type="ECO:0000256" key="3">
    <source>
        <dbReference type="ARBA" id="ARBA00022833"/>
    </source>
</evidence>
<dbReference type="FunFam" id="2.20.25.100:FF:000001">
    <property type="entry name" value="40S ribosomal protein S27"/>
    <property type="match status" value="1"/>
</dbReference>
<dbReference type="Proteomes" id="UP000054995">
    <property type="component" value="Unassembled WGS sequence"/>
</dbReference>
<keyword evidence="4 6" id="KW-0689">Ribosomal protein</keyword>
<dbReference type="GO" id="GO:0005840">
    <property type="term" value="C:ribosome"/>
    <property type="evidence" value="ECO:0007669"/>
    <property type="project" value="UniProtKB-KW"/>
</dbReference>
<keyword evidence="5" id="KW-0687">Ribonucleoprotein</keyword>
<evidence type="ECO:0000256" key="1">
    <source>
        <dbReference type="ARBA" id="ARBA00001947"/>
    </source>
</evidence>
<evidence type="ECO:0000256" key="5">
    <source>
        <dbReference type="ARBA" id="ARBA00023274"/>
    </source>
</evidence>
<name>A0A0V1FHR1_TRIPS</name>
<dbReference type="EMBL" id="JYDT01000088">
    <property type="protein sequence ID" value="KRY85559.1"/>
    <property type="molecule type" value="Genomic_DNA"/>
</dbReference>
<comment type="caution">
    <text evidence="6">The sequence shown here is derived from an EMBL/GenBank/DDBJ whole genome shotgun (WGS) entry which is preliminary data.</text>
</comment>